<dbReference type="AlphaFoldDB" id="A0A4Q7J569"/>
<name>A0A4Q7J569_9PSEU</name>
<reference evidence="1 2" key="1">
    <citation type="submission" date="2019-02" db="EMBL/GenBank/DDBJ databases">
        <title>Draft genome sequence of Amycolatopsis sp. 8-3EHSu isolated from roots of Suaeda maritima.</title>
        <authorList>
            <person name="Duangmal K."/>
            <person name="Chantavorakit T."/>
        </authorList>
    </citation>
    <scope>NUCLEOTIDE SEQUENCE [LARGE SCALE GENOMIC DNA]</scope>
    <source>
        <strain evidence="1 2">8-3EHSu</strain>
    </source>
</reference>
<sequence length="326" mass="37173">MSLAVRGISYMVEEVPLDAVRRDLRVIREELHCNAVILIGMDIQRLMESAEYALEVGLDVWIEPHPSDIPYVKVVSNLAVTAAAAERLRARYPGRVFFILGCEFSLHLHGMIPGRPETVRILFTMKWRHRFRRRINRKVNDLLSDALATVRSVFNGPVTYASAAWEEVDWSGFDYVGVNLYRTASNAHRFTDHLRELQETSGKPLVITEFGCGSFVGAPKKGPGSFKIVNWFSLPPRIRKGHIRSERIQAAYIAHLIDVYDSQGVHGCFVFTFSLKDYPHHQDPRFDLDMAAFGVVKVSAEDPTRWERKEAFHELARQYSELAGRS</sequence>
<gene>
    <name evidence="1" type="ORF">EWH70_25170</name>
</gene>
<dbReference type="EMBL" id="SFCC01000013">
    <property type="protein sequence ID" value="RZQ61174.1"/>
    <property type="molecule type" value="Genomic_DNA"/>
</dbReference>
<dbReference type="Gene3D" id="3.20.20.80">
    <property type="entry name" value="Glycosidases"/>
    <property type="match status" value="1"/>
</dbReference>
<evidence type="ECO:0008006" key="3">
    <source>
        <dbReference type="Google" id="ProtNLM"/>
    </source>
</evidence>
<dbReference type="Pfam" id="PF22612">
    <property type="entry name" value="GH113"/>
    <property type="match status" value="1"/>
</dbReference>
<evidence type="ECO:0000313" key="2">
    <source>
        <dbReference type="Proteomes" id="UP000292003"/>
    </source>
</evidence>
<dbReference type="InterPro" id="IPR017853">
    <property type="entry name" value="GH"/>
</dbReference>
<organism evidence="1 2">
    <name type="scientific">Amycolatopsis suaedae</name>
    <dbReference type="NCBI Taxonomy" id="2510978"/>
    <lineage>
        <taxon>Bacteria</taxon>
        <taxon>Bacillati</taxon>
        <taxon>Actinomycetota</taxon>
        <taxon>Actinomycetes</taxon>
        <taxon>Pseudonocardiales</taxon>
        <taxon>Pseudonocardiaceae</taxon>
        <taxon>Amycolatopsis</taxon>
    </lineage>
</organism>
<comment type="caution">
    <text evidence="1">The sequence shown here is derived from an EMBL/GenBank/DDBJ whole genome shotgun (WGS) entry which is preliminary data.</text>
</comment>
<evidence type="ECO:0000313" key="1">
    <source>
        <dbReference type="EMBL" id="RZQ61174.1"/>
    </source>
</evidence>
<keyword evidence="2" id="KW-1185">Reference proteome</keyword>
<proteinExistence type="predicted"/>
<dbReference type="InterPro" id="IPR055151">
    <property type="entry name" value="GH113"/>
</dbReference>
<protein>
    <recommendedName>
        <fullName evidence="3">Abortive infection protein</fullName>
    </recommendedName>
</protein>
<dbReference type="OrthoDB" id="151193at2"/>
<dbReference type="SUPFAM" id="SSF51445">
    <property type="entry name" value="(Trans)glycosidases"/>
    <property type="match status" value="1"/>
</dbReference>
<accession>A0A4Q7J569</accession>
<dbReference type="Proteomes" id="UP000292003">
    <property type="component" value="Unassembled WGS sequence"/>
</dbReference>